<reference evidence="8" key="1">
    <citation type="submission" date="2021-01" db="EMBL/GenBank/DDBJ databases">
        <authorList>
            <person name="Corre E."/>
            <person name="Pelletier E."/>
            <person name="Niang G."/>
            <person name="Scheremetjew M."/>
            <person name="Finn R."/>
            <person name="Kale V."/>
            <person name="Holt S."/>
            <person name="Cochrane G."/>
            <person name="Meng A."/>
            <person name="Brown T."/>
            <person name="Cohen L."/>
        </authorList>
    </citation>
    <scope>NUCLEOTIDE SEQUENCE</scope>
    <source>
        <strain evidence="8">OF101</strain>
    </source>
</reference>
<dbReference type="InterPro" id="IPR013057">
    <property type="entry name" value="AA_transpt_TM"/>
</dbReference>
<dbReference type="PANTHER" id="PTHR22950:SF349">
    <property type="entry name" value="AMINO ACID TRANSPORTER TRANSMEMBRANE DOMAIN-CONTAINING PROTEIN"/>
    <property type="match status" value="1"/>
</dbReference>
<feature type="compositionally biased region" description="Polar residues" evidence="5">
    <location>
        <begin position="60"/>
        <end position="74"/>
    </location>
</feature>
<evidence type="ECO:0000256" key="5">
    <source>
        <dbReference type="SAM" id="MobiDB-lite"/>
    </source>
</evidence>
<evidence type="ECO:0000256" key="3">
    <source>
        <dbReference type="ARBA" id="ARBA00022989"/>
    </source>
</evidence>
<feature type="transmembrane region" description="Helical" evidence="6">
    <location>
        <begin position="306"/>
        <end position="324"/>
    </location>
</feature>
<feature type="transmembrane region" description="Helical" evidence="6">
    <location>
        <begin position="523"/>
        <end position="547"/>
    </location>
</feature>
<feature type="transmembrane region" description="Helical" evidence="6">
    <location>
        <begin position="455"/>
        <end position="479"/>
    </location>
</feature>
<evidence type="ECO:0000256" key="2">
    <source>
        <dbReference type="ARBA" id="ARBA00022692"/>
    </source>
</evidence>
<protein>
    <recommendedName>
        <fullName evidence="7">Amino acid transporter transmembrane domain-containing protein</fullName>
    </recommendedName>
</protein>
<evidence type="ECO:0000259" key="7">
    <source>
        <dbReference type="Pfam" id="PF01490"/>
    </source>
</evidence>
<feature type="compositionally biased region" description="Basic and acidic residues" evidence="5">
    <location>
        <begin position="10"/>
        <end position="21"/>
    </location>
</feature>
<evidence type="ECO:0000313" key="8">
    <source>
        <dbReference type="EMBL" id="CAD9151363.1"/>
    </source>
</evidence>
<evidence type="ECO:0000256" key="1">
    <source>
        <dbReference type="ARBA" id="ARBA00004141"/>
    </source>
</evidence>
<feature type="compositionally biased region" description="Low complexity" evidence="5">
    <location>
        <begin position="95"/>
        <end position="106"/>
    </location>
</feature>
<organism evidence="8">
    <name type="scientific">Alexandrium catenella</name>
    <name type="common">Red tide dinoflagellate</name>
    <name type="synonym">Gonyaulax catenella</name>
    <dbReference type="NCBI Taxonomy" id="2925"/>
    <lineage>
        <taxon>Eukaryota</taxon>
        <taxon>Sar</taxon>
        <taxon>Alveolata</taxon>
        <taxon>Dinophyceae</taxon>
        <taxon>Gonyaulacales</taxon>
        <taxon>Pyrocystaceae</taxon>
        <taxon>Alexandrium</taxon>
    </lineage>
</organism>
<keyword evidence="3 6" id="KW-1133">Transmembrane helix</keyword>
<dbReference type="Pfam" id="PF01490">
    <property type="entry name" value="Aa_trans"/>
    <property type="match status" value="1"/>
</dbReference>
<feature type="transmembrane region" description="Helical" evidence="6">
    <location>
        <begin position="273"/>
        <end position="294"/>
    </location>
</feature>
<feature type="transmembrane region" description="Helical" evidence="6">
    <location>
        <begin position="215"/>
        <end position="236"/>
    </location>
</feature>
<dbReference type="GO" id="GO:0005774">
    <property type="term" value="C:vacuolar membrane"/>
    <property type="evidence" value="ECO:0007669"/>
    <property type="project" value="TreeGrafter"/>
</dbReference>
<sequence length="586" mass="62468">MEATSGLGGHSKEDNSPKELSPRLYSSEKNSEHGASTPRLHSCENNSQQEPSPRLHSEENSQAVTPRLSSSEVTSPHELVDDACPSMKSTQGPGETPTENSSESSASTRTWSLRGFRCCFFSKAVQVCCCKSGPLQVEPPQDGNKIAAVEGCGARTELAEGVSDFPPHAALSSGGARVIMASGGNGRLVTVFNIANGLLGTGLLVVPNAFRQCGWATALIFLAMAALSSGSAVLIIRCMSRAEARVPPWRRKGGEPVDWPLIGQAALGRPGRLLVQCIWVTGLYLKQVFCLVLNGQNLSILFPRASSSLLVGVSGLAAFGALYVPAKFDECFSFMGIAVTALIAAAVLTSGSQMPERPAASEYQVFDPSPFVTVATTALFCCQMHSAIPSIYLSMKPESKRCFWKVSVLSFGSAFAVYMLVGAAGYFFFAGSTQENVAKNIALDLHMEPIPNLGFLRLVLAALIVVKTQVTFPMFCWPLLHAASAALKSRGCSSRSSPLLLKLSFLVLTTLPAIFLAQQMLAVLSLCSAIVATSTAIIFPTAFYMLLFKDRLKAWHFLLLGALFACGVYLQVTGTARAISRIVQGA</sequence>
<comment type="subcellular location">
    <subcellularLocation>
        <location evidence="1">Membrane</location>
        <topology evidence="1">Multi-pass membrane protein</topology>
    </subcellularLocation>
</comment>
<keyword evidence="2 6" id="KW-0812">Transmembrane</keyword>
<accession>A0A7S1W6I8</accession>
<evidence type="ECO:0000256" key="6">
    <source>
        <dbReference type="SAM" id="Phobius"/>
    </source>
</evidence>
<gene>
    <name evidence="8" type="ORF">ACAT0790_LOCUS31955</name>
</gene>
<feature type="transmembrane region" description="Helical" evidence="6">
    <location>
        <begin position="554"/>
        <end position="572"/>
    </location>
</feature>
<dbReference type="PANTHER" id="PTHR22950">
    <property type="entry name" value="AMINO ACID TRANSPORTER"/>
    <property type="match status" value="1"/>
</dbReference>
<feature type="transmembrane region" description="Helical" evidence="6">
    <location>
        <begin position="371"/>
        <end position="394"/>
    </location>
</feature>
<feature type="transmembrane region" description="Helical" evidence="6">
    <location>
        <begin position="406"/>
        <end position="429"/>
    </location>
</feature>
<evidence type="ECO:0000256" key="4">
    <source>
        <dbReference type="ARBA" id="ARBA00023136"/>
    </source>
</evidence>
<dbReference type="AlphaFoldDB" id="A0A7S1W6I8"/>
<feature type="transmembrane region" description="Helical" evidence="6">
    <location>
        <begin position="499"/>
        <end position="517"/>
    </location>
</feature>
<proteinExistence type="predicted"/>
<feature type="transmembrane region" description="Helical" evidence="6">
    <location>
        <begin position="331"/>
        <end position="351"/>
    </location>
</feature>
<dbReference type="GO" id="GO:0015179">
    <property type="term" value="F:L-amino acid transmembrane transporter activity"/>
    <property type="evidence" value="ECO:0007669"/>
    <property type="project" value="TreeGrafter"/>
</dbReference>
<dbReference type="EMBL" id="HBGE01052972">
    <property type="protein sequence ID" value="CAD9151363.1"/>
    <property type="molecule type" value="Transcribed_RNA"/>
</dbReference>
<keyword evidence="4 6" id="KW-0472">Membrane</keyword>
<feature type="region of interest" description="Disordered" evidence="5">
    <location>
        <begin position="1"/>
        <end position="106"/>
    </location>
</feature>
<name>A0A7S1W6I8_ALECA</name>
<feature type="domain" description="Amino acid transporter transmembrane" evidence="7">
    <location>
        <begin position="190"/>
        <end position="579"/>
    </location>
</feature>